<dbReference type="SUPFAM" id="SSF47413">
    <property type="entry name" value="lambda repressor-like DNA-binding domains"/>
    <property type="match status" value="1"/>
</dbReference>
<feature type="domain" description="HTH cro/C1-type" evidence="3">
    <location>
        <begin position="19"/>
        <end position="73"/>
    </location>
</feature>
<name>A0A5R9CP12_9LACO</name>
<gene>
    <name evidence="4" type="ORF">FEZ41_12000</name>
</gene>
<organism evidence="4 5">
    <name type="scientific">Lentilactobacillus parafarraginis</name>
    <dbReference type="NCBI Taxonomy" id="390842"/>
    <lineage>
        <taxon>Bacteria</taxon>
        <taxon>Bacillati</taxon>
        <taxon>Bacillota</taxon>
        <taxon>Bacilli</taxon>
        <taxon>Lactobacillales</taxon>
        <taxon>Lactobacillaceae</taxon>
        <taxon>Lentilactobacillus</taxon>
    </lineage>
</organism>
<keyword evidence="2" id="KW-0472">Membrane</keyword>
<accession>A0A5R9CP12</accession>
<dbReference type="OrthoDB" id="9805856at2"/>
<dbReference type="Gene3D" id="1.10.260.40">
    <property type="entry name" value="lambda repressor-like DNA-binding domains"/>
    <property type="match status" value="1"/>
</dbReference>
<feature type="transmembrane region" description="Helical" evidence="2">
    <location>
        <begin position="177"/>
        <end position="194"/>
    </location>
</feature>
<reference evidence="4 5" key="1">
    <citation type="submission" date="2019-05" db="EMBL/GenBank/DDBJ databases">
        <title>The metagenome of a microbial culture collection derived from dairy environment covers the genomic content of the human microbiome.</title>
        <authorList>
            <person name="Roder T."/>
            <person name="Wuthrich D."/>
            <person name="Sattari Z."/>
            <person name="Von Ah U."/>
            <person name="Bar C."/>
            <person name="Ronchi F."/>
            <person name="Macpherson A.J."/>
            <person name="Ganal-Vonarburg S.C."/>
            <person name="Bruggmann R."/>
            <person name="Vergeres G."/>
        </authorList>
    </citation>
    <scope>NUCLEOTIDE SEQUENCE [LARGE SCALE GENOMIC DNA]</scope>
    <source>
        <strain evidence="4 5">FAM 1079</strain>
    </source>
</reference>
<keyword evidence="2" id="KW-1133">Transmembrane helix</keyword>
<dbReference type="PROSITE" id="PS50943">
    <property type="entry name" value="HTH_CROC1"/>
    <property type="match status" value="1"/>
</dbReference>
<evidence type="ECO:0000259" key="3">
    <source>
        <dbReference type="PROSITE" id="PS50943"/>
    </source>
</evidence>
<dbReference type="Pfam" id="PF01381">
    <property type="entry name" value="HTH_3"/>
    <property type="match status" value="1"/>
</dbReference>
<evidence type="ECO:0000256" key="2">
    <source>
        <dbReference type="SAM" id="Phobius"/>
    </source>
</evidence>
<feature type="transmembrane region" description="Helical" evidence="2">
    <location>
        <begin position="146"/>
        <end position="165"/>
    </location>
</feature>
<dbReference type="EMBL" id="VBSX01000037">
    <property type="protein sequence ID" value="TLQ17057.1"/>
    <property type="molecule type" value="Genomic_DNA"/>
</dbReference>
<evidence type="ECO:0000313" key="4">
    <source>
        <dbReference type="EMBL" id="TLQ17057.1"/>
    </source>
</evidence>
<sequence>MESYLKGGTKVTPGFSDQLKKLRLEHSYTQKDVAEQLHVSRQTVSSWETGRNTPDLETTKQLAKLYNVTTDTLLSFNSKSKVTQSRSLATSLQVVFWVTITLLIVGRLSLLNTKAGLFWFDLLICVSFVLHFSIHFSNGVIRRTLLPIAHGLLGGLSVLSIWLNIFPAGFEGFQIDSFVVVAGILLFAEGILLWKIERPK</sequence>
<feature type="transmembrane region" description="Helical" evidence="2">
    <location>
        <begin position="88"/>
        <end position="110"/>
    </location>
</feature>
<dbReference type="GO" id="GO:0003677">
    <property type="term" value="F:DNA binding"/>
    <property type="evidence" value="ECO:0007669"/>
    <property type="project" value="UniProtKB-KW"/>
</dbReference>
<dbReference type="AlphaFoldDB" id="A0A5R9CP12"/>
<evidence type="ECO:0000256" key="1">
    <source>
        <dbReference type="ARBA" id="ARBA00023125"/>
    </source>
</evidence>
<proteinExistence type="predicted"/>
<protein>
    <submittedName>
        <fullName evidence="4">Helix-turn-helix transcriptional regulator</fullName>
    </submittedName>
</protein>
<dbReference type="InterPro" id="IPR010982">
    <property type="entry name" value="Lambda_DNA-bd_dom_sf"/>
</dbReference>
<evidence type="ECO:0000313" key="5">
    <source>
        <dbReference type="Proteomes" id="UP000305100"/>
    </source>
</evidence>
<feature type="transmembrane region" description="Helical" evidence="2">
    <location>
        <begin position="116"/>
        <end position="134"/>
    </location>
</feature>
<dbReference type="SMART" id="SM00530">
    <property type="entry name" value="HTH_XRE"/>
    <property type="match status" value="1"/>
</dbReference>
<dbReference type="InterPro" id="IPR001387">
    <property type="entry name" value="Cro/C1-type_HTH"/>
</dbReference>
<keyword evidence="2" id="KW-0812">Transmembrane</keyword>
<dbReference type="CDD" id="cd00093">
    <property type="entry name" value="HTH_XRE"/>
    <property type="match status" value="1"/>
</dbReference>
<dbReference type="PANTHER" id="PTHR46558:SF4">
    <property type="entry name" value="DNA-BIDING PHAGE PROTEIN"/>
    <property type="match status" value="1"/>
</dbReference>
<dbReference type="PANTHER" id="PTHR46558">
    <property type="entry name" value="TRACRIPTIONAL REGULATORY PROTEIN-RELATED-RELATED"/>
    <property type="match status" value="1"/>
</dbReference>
<comment type="caution">
    <text evidence="4">The sequence shown here is derived from an EMBL/GenBank/DDBJ whole genome shotgun (WGS) entry which is preliminary data.</text>
</comment>
<dbReference type="Proteomes" id="UP000305100">
    <property type="component" value="Unassembled WGS sequence"/>
</dbReference>
<keyword evidence="1" id="KW-0238">DNA-binding</keyword>